<dbReference type="STRING" id="1561.NPD11_322"/>
<keyword evidence="1" id="KW-1133">Transmembrane helix</keyword>
<dbReference type="AlphaFoldDB" id="A0A0A7FTH6"/>
<feature type="transmembrane region" description="Helical" evidence="1">
    <location>
        <begin position="6"/>
        <end position="29"/>
    </location>
</feature>
<evidence type="ECO:0000313" key="2">
    <source>
        <dbReference type="EMBL" id="AIY82907.1"/>
    </source>
</evidence>
<name>A0A0A7FTH6_9CLOT</name>
<dbReference type="HOGENOM" id="CLU_1341309_0_0_9"/>
<accession>A0A0A7FTH6</accession>
<evidence type="ECO:0000313" key="3">
    <source>
        <dbReference type="Proteomes" id="UP000030635"/>
    </source>
</evidence>
<dbReference type="EMBL" id="CP006905">
    <property type="protein sequence ID" value="AIY82907.1"/>
    <property type="molecule type" value="Genomic_DNA"/>
</dbReference>
<protein>
    <submittedName>
        <fullName evidence="2">Uncharacterized protein</fullName>
    </submittedName>
</protein>
<keyword evidence="1" id="KW-0812">Transmembrane</keyword>
<sequence length="207" mass="24216">MPIPVITSIISAISILAGSALGAWFSWVINNKMHSIRIKEEQDIIKDNRKYEEKYKIKEVCKNANSIRLDICTAIYQSIRFIVNKDSIEYVYPISINKTYSCSVASLSDKYTIKELSYIYQLYGIIEKVNSDILKYQNNGLIDKDKVIDGFDYILKKVYGDNKDKIIKLDIDRIKYNDLFENEYIKEGYKYILRELDKSSKEENLLK</sequence>
<gene>
    <name evidence="2" type="ORF">U729_2706</name>
</gene>
<evidence type="ECO:0000256" key="1">
    <source>
        <dbReference type="SAM" id="Phobius"/>
    </source>
</evidence>
<reference evidence="2 3" key="1">
    <citation type="journal article" date="2015" name="Infect. Genet. Evol.">
        <title>Genomic sequences of six botulinum neurotoxin-producing strains representing three clostridial species illustrate the mobility and diversity of botulinum neurotoxin genes.</title>
        <authorList>
            <person name="Smith T.J."/>
            <person name="Hill K.K."/>
            <person name="Xie G."/>
            <person name="Foley B.T."/>
            <person name="Williamson C.H."/>
            <person name="Foster J.T."/>
            <person name="Johnson S.L."/>
            <person name="Chertkov O."/>
            <person name="Teshima H."/>
            <person name="Gibbons H.S."/>
            <person name="Johnsky L.A."/>
            <person name="Karavis M.A."/>
            <person name="Smith L.A."/>
        </authorList>
    </citation>
    <scope>NUCLEOTIDE SEQUENCE [LARGE SCALE GENOMIC DNA]</scope>
    <source>
        <strain evidence="2">Sullivan</strain>
    </source>
</reference>
<keyword evidence="3" id="KW-1185">Reference proteome</keyword>
<dbReference type="RefSeq" id="WP_039315918.1">
    <property type="nucleotide sequence ID" value="NZ_CP006905.1"/>
</dbReference>
<proteinExistence type="predicted"/>
<organism evidence="2 3">
    <name type="scientific">Clostridium baratii str. Sullivan</name>
    <dbReference type="NCBI Taxonomy" id="1415775"/>
    <lineage>
        <taxon>Bacteria</taxon>
        <taxon>Bacillati</taxon>
        <taxon>Bacillota</taxon>
        <taxon>Clostridia</taxon>
        <taxon>Eubacteriales</taxon>
        <taxon>Clostridiaceae</taxon>
        <taxon>Clostridium</taxon>
    </lineage>
</organism>
<dbReference type="eggNOG" id="ENOG50349EZ">
    <property type="taxonomic scope" value="Bacteria"/>
</dbReference>
<dbReference type="OrthoDB" id="1932570at2"/>
<keyword evidence="1" id="KW-0472">Membrane</keyword>
<dbReference type="Proteomes" id="UP000030635">
    <property type="component" value="Chromosome"/>
</dbReference>
<dbReference type="KEGG" id="cbv:U729_2706"/>